<name>A0ABQ3SNV3_9ACTN</name>
<gene>
    <name evidence="2" type="ORF">Snoj_36450</name>
</gene>
<dbReference type="Proteomes" id="UP000613974">
    <property type="component" value="Unassembled WGS sequence"/>
</dbReference>
<protein>
    <submittedName>
        <fullName evidence="2">Uncharacterized protein</fullName>
    </submittedName>
</protein>
<evidence type="ECO:0000313" key="3">
    <source>
        <dbReference type="Proteomes" id="UP000613974"/>
    </source>
</evidence>
<reference evidence="3" key="1">
    <citation type="submission" date="2023-07" db="EMBL/GenBank/DDBJ databases">
        <title>Whole genome shotgun sequence of Streptomyces nojiriensis NBRC 13794.</title>
        <authorList>
            <person name="Komaki H."/>
            <person name="Tamura T."/>
        </authorList>
    </citation>
    <scope>NUCLEOTIDE SEQUENCE [LARGE SCALE GENOMIC DNA]</scope>
    <source>
        <strain evidence="3">NBRC 13794</strain>
    </source>
</reference>
<feature type="region of interest" description="Disordered" evidence="1">
    <location>
        <begin position="45"/>
        <end position="78"/>
    </location>
</feature>
<accession>A0ABQ3SNV3</accession>
<dbReference type="EMBL" id="BNEC01000005">
    <property type="protein sequence ID" value="GHI69727.1"/>
    <property type="molecule type" value="Genomic_DNA"/>
</dbReference>
<organism evidence="2 3">
    <name type="scientific">Streptomyces nojiriensis</name>
    <dbReference type="NCBI Taxonomy" id="66374"/>
    <lineage>
        <taxon>Bacteria</taxon>
        <taxon>Bacillati</taxon>
        <taxon>Actinomycetota</taxon>
        <taxon>Actinomycetes</taxon>
        <taxon>Kitasatosporales</taxon>
        <taxon>Streptomycetaceae</taxon>
        <taxon>Streptomyces</taxon>
    </lineage>
</organism>
<keyword evidence="3" id="KW-1185">Reference proteome</keyword>
<evidence type="ECO:0000256" key="1">
    <source>
        <dbReference type="SAM" id="MobiDB-lite"/>
    </source>
</evidence>
<evidence type="ECO:0000313" key="2">
    <source>
        <dbReference type="EMBL" id="GHI69727.1"/>
    </source>
</evidence>
<proteinExistence type="predicted"/>
<sequence>MTDRVHACQRPRHGIRVPYVPPVLRQVEGHRLMAAAEELGDDVRADEARASSHKYAHAPTLSRVRPRTARTGPHVTDP</sequence>
<comment type="caution">
    <text evidence="2">The sequence shown here is derived from an EMBL/GenBank/DDBJ whole genome shotgun (WGS) entry which is preliminary data.</text>
</comment>